<keyword evidence="1 3" id="KW-0210">Decarboxylase</keyword>
<dbReference type="GO" id="GO:0071513">
    <property type="term" value="C:phosphopantothenoylcysteine decarboxylase complex"/>
    <property type="evidence" value="ECO:0007669"/>
    <property type="project" value="TreeGrafter"/>
</dbReference>
<keyword evidence="3" id="KW-0460">Magnesium</keyword>
<feature type="domain" description="DNA/pantothenate metabolism flavoprotein C-terminal" evidence="6">
    <location>
        <begin position="194"/>
        <end position="403"/>
    </location>
</feature>
<keyword evidence="3" id="KW-0511">Multifunctional enzyme</keyword>
<comment type="similarity">
    <text evidence="3 4">In the C-terminal section; belongs to the PPC synthetase family.</text>
</comment>
<comment type="catalytic activity">
    <reaction evidence="3 4">
        <text>N-[(R)-4-phosphopantothenoyl]-L-cysteine + H(+) = (R)-4'-phosphopantetheine + CO2</text>
        <dbReference type="Rhea" id="RHEA:16793"/>
        <dbReference type="ChEBI" id="CHEBI:15378"/>
        <dbReference type="ChEBI" id="CHEBI:16526"/>
        <dbReference type="ChEBI" id="CHEBI:59458"/>
        <dbReference type="ChEBI" id="CHEBI:61723"/>
        <dbReference type="EC" id="4.1.1.36"/>
    </reaction>
</comment>
<keyword evidence="3 4" id="KW-0436">Ligase</keyword>
<dbReference type="GO" id="GO:0004632">
    <property type="term" value="F:phosphopantothenate--cysteine ligase activity"/>
    <property type="evidence" value="ECO:0007669"/>
    <property type="project" value="UniProtKB-UniRule"/>
</dbReference>
<dbReference type="AlphaFoldDB" id="A0A100YVC0"/>
<feature type="active site" description="Proton donor" evidence="3">
    <location>
        <position position="165"/>
    </location>
</feature>
<dbReference type="EC" id="6.3.2.5" evidence="3"/>
<feature type="binding site" evidence="3">
    <location>
        <position position="346"/>
    </location>
    <ligand>
        <name>CTP</name>
        <dbReference type="ChEBI" id="CHEBI:37563"/>
    </ligand>
</feature>
<feature type="region of interest" description="Phosphopantothenate--cysteine ligase" evidence="3">
    <location>
        <begin position="199"/>
        <end position="410"/>
    </location>
</feature>
<dbReference type="GO" id="GO:0015937">
    <property type="term" value="P:coenzyme A biosynthetic process"/>
    <property type="evidence" value="ECO:0007669"/>
    <property type="project" value="UniProtKB-UniRule"/>
</dbReference>
<feature type="domain" description="Flavoprotein" evidence="5">
    <location>
        <begin position="15"/>
        <end position="187"/>
    </location>
</feature>
<dbReference type="EC" id="4.1.1.36" evidence="3"/>
<dbReference type="Pfam" id="PF02441">
    <property type="entry name" value="Flavoprotein"/>
    <property type="match status" value="1"/>
</dbReference>
<dbReference type="Proteomes" id="UP000054078">
    <property type="component" value="Unassembled WGS sequence"/>
</dbReference>
<dbReference type="PANTHER" id="PTHR14359">
    <property type="entry name" value="HOMO-OLIGOMERIC FLAVIN CONTAINING CYS DECARBOXYLASE FAMILY"/>
    <property type="match status" value="1"/>
</dbReference>
<dbReference type="HAMAP" id="MF_02225">
    <property type="entry name" value="CoaBC"/>
    <property type="match status" value="1"/>
</dbReference>
<feature type="binding site" evidence="3">
    <location>
        <position position="350"/>
    </location>
    <ligand>
        <name>CTP</name>
        <dbReference type="ChEBI" id="CHEBI:37563"/>
    </ligand>
</feature>
<feature type="binding site" evidence="3">
    <location>
        <position position="332"/>
    </location>
    <ligand>
        <name>CTP</name>
        <dbReference type="ChEBI" id="CHEBI:37563"/>
    </ligand>
</feature>
<dbReference type="UniPathway" id="UPA00241">
    <property type="reaction ID" value="UER00353"/>
</dbReference>
<comment type="pathway">
    <text evidence="3 4">Cofactor biosynthesis; coenzyme A biosynthesis; CoA from (R)-pantothenate: step 3/5.</text>
</comment>
<dbReference type="InterPro" id="IPR003382">
    <property type="entry name" value="Flavoprotein"/>
</dbReference>
<evidence type="ECO:0000256" key="3">
    <source>
        <dbReference type="HAMAP-Rule" id="MF_02225"/>
    </source>
</evidence>
<dbReference type="SUPFAM" id="SSF102645">
    <property type="entry name" value="CoaB-like"/>
    <property type="match status" value="1"/>
</dbReference>
<protein>
    <recommendedName>
        <fullName evidence="3">Coenzyme A biosynthesis bifunctional protein CoaBC</fullName>
    </recommendedName>
    <alternativeName>
        <fullName evidence="3">DNA/pantothenate metabolism flavoprotein</fullName>
    </alternativeName>
    <alternativeName>
        <fullName evidence="3">Phosphopantothenoylcysteine synthetase/decarboxylase</fullName>
        <shortName evidence="3">PPCS-PPCDC</shortName>
    </alternativeName>
    <domain>
        <recommendedName>
            <fullName evidence="3">Phosphopantothenoylcysteine decarboxylase</fullName>
            <shortName evidence="3">PPC decarboxylase</shortName>
            <shortName evidence="3">PPC-DC</shortName>
            <ecNumber evidence="3">4.1.1.36</ecNumber>
        </recommendedName>
        <alternativeName>
            <fullName evidence="3">CoaC</fullName>
        </alternativeName>
    </domain>
    <domain>
        <recommendedName>
            <fullName evidence="3">Phosphopantothenate--cysteine ligase</fullName>
            <ecNumber evidence="3">6.3.2.5</ecNumber>
        </recommendedName>
        <alternativeName>
            <fullName evidence="3">CoaB</fullName>
        </alternativeName>
        <alternativeName>
            <fullName evidence="3">Phosphopantothenoylcysteine synthetase</fullName>
            <shortName evidence="3">PPC synthetase</shortName>
            <shortName evidence="3">PPC-S</shortName>
        </alternativeName>
    </domain>
</protein>
<evidence type="ECO:0000256" key="1">
    <source>
        <dbReference type="ARBA" id="ARBA00022793"/>
    </source>
</evidence>
<comment type="function">
    <text evidence="3">Catalyzes two sequential steps in the biosynthesis of coenzyme A. In the first step cysteine is conjugated to 4'-phosphopantothenate to form 4-phosphopantothenoylcysteine. In the second step the latter compound is decarboxylated to form 4'-phosphopantotheine.</text>
</comment>
<feature type="binding site" evidence="3">
    <location>
        <position position="297"/>
    </location>
    <ligand>
        <name>CTP</name>
        <dbReference type="ChEBI" id="CHEBI:37563"/>
    </ligand>
</feature>
<dbReference type="SUPFAM" id="SSF52507">
    <property type="entry name" value="Homo-oligomeric flavin-containing Cys decarboxylases, HFCD"/>
    <property type="match status" value="1"/>
</dbReference>
<comment type="similarity">
    <text evidence="3 4">In the N-terminal section; belongs to the HFCD (homo-oligomeric flavin containing Cys decarboxylase) superfamily.</text>
</comment>
<evidence type="ECO:0000256" key="4">
    <source>
        <dbReference type="RuleBase" id="RU364078"/>
    </source>
</evidence>
<feature type="binding site" evidence="3">
    <location>
        <position position="287"/>
    </location>
    <ligand>
        <name>CTP</name>
        <dbReference type="ChEBI" id="CHEBI:37563"/>
    </ligand>
</feature>
<sequence>MSDSTHRDTEPAAPRVVLAVTGGIAVYKAVEVMRGLQHAGCDVRVTMTADAERFVGTPTFEALSGHPVADDLYAYPDSPIPHIFLADWADLVVVVPATGNVLAKMAMGIADDCLSTTLLATHCPVLVAAAMNVHMWRNPATQANVVTLRSRGIRFVMPQTGLLACGDVGEGKLAEVSDIVTAALDALAPAKQDMAGMRLVVTAGPTHEAIDPVRYIANASTGKMGYAIAREASRRGAVVTLVSGPVSLAAPRGVCVVPVVSAAQMRDATVAAFANADAAICAAAVADYTPASPADRKLKKGTDDLSTLRLIKTADILAELSHTKGDRVVVGFAAETNDLLKNAHEKLERKGCDLIVANDVSRADSTFGADTSRIAFVWPDRTEQLDTLPLDQVAAAICDRVATAVAGEGA</sequence>
<reference evidence="7 8" key="1">
    <citation type="submission" date="2015-12" db="EMBL/GenBank/DDBJ databases">
        <title>Draft Genome Sequence of Olsenella scatoligenes SK9K4T; a Producer of 3-Methylindole- (skatole) and 4-Methylphenol- (p-cresol) Isolated from Pig Feces.</title>
        <authorList>
            <person name="Li X."/>
            <person name="Borg B."/>
            <person name="Canibe N."/>
        </authorList>
    </citation>
    <scope>NUCLEOTIDE SEQUENCE [LARGE SCALE GENOMIC DNA]</scope>
    <source>
        <strain evidence="7 8">SK9K4</strain>
    </source>
</reference>
<dbReference type="InterPro" id="IPR007085">
    <property type="entry name" value="DNA/pantothenate-metab_flavo_C"/>
</dbReference>
<dbReference type="GO" id="GO:0010181">
    <property type="term" value="F:FMN binding"/>
    <property type="evidence" value="ECO:0007669"/>
    <property type="project" value="UniProtKB-UniRule"/>
</dbReference>
<gene>
    <name evidence="3" type="primary">coaBC</name>
    <name evidence="7" type="ORF">AUL39_05020</name>
</gene>
<comment type="cofactor">
    <cofactor evidence="3">
        <name>Mg(2+)</name>
        <dbReference type="ChEBI" id="CHEBI:18420"/>
    </cofactor>
</comment>
<name>A0A100YVC0_TRASO</name>
<accession>A0A100YVC0</accession>
<keyword evidence="2 3" id="KW-0456">Lyase</keyword>
<evidence type="ECO:0000313" key="7">
    <source>
        <dbReference type="EMBL" id="KUH58373.1"/>
    </source>
</evidence>
<dbReference type="STRING" id="1299998.AUL39_05020"/>
<dbReference type="EMBL" id="LOJF01000009">
    <property type="protein sequence ID" value="KUH58373.1"/>
    <property type="molecule type" value="Genomic_DNA"/>
</dbReference>
<comment type="caution">
    <text evidence="7">The sequence shown here is derived from an EMBL/GenBank/DDBJ whole genome shotgun (WGS) entry which is preliminary data.</text>
</comment>
<dbReference type="InterPro" id="IPR035929">
    <property type="entry name" value="CoaB-like_sf"/>
</dbReference>
<comment type="catalytic activity">
    <reaction evidence="3 4">
        <text>(R)-4'-phosphopantothenate + L-cysteine + CTP = N-[(R)-4-phosphopantothenoyl]-L-cysteine + CMP + diphosphate + H(+)</text>
        <dbReference type="Rhea" id="RHEA:19397"/>
        <dbReference type="ChEBI" id="CHEBI:10986"/>
        <dbReference type="ChEBI" id="CHEBI:15378"/>
        <dbReference type="ChEBI" id="CHEBI:33019"/>
        <dbReference type="ChEBI" id="CHEBI:35235"/>
        <dbReference type="ChEBI" id="CHEBI:37563"/>
        <dbReference type="ChEBI" id="CHEBI:59458"/>
        <dbReference type="ChEBI" id="CHEBI:60377"/>
        <dbReference type="EC" id="6.3.2.5"/>
    </reaction>
</comment>
<dbReference type="GO" id="GO:0004633">
    <property type="term" value="F:phosphopantothenoylcysteine decarboxylase activity"/>
    <property type="evidence" value="ECO:0007669"/>
    <property type="project" value="UniProtKB-UniRule"/>
</dbReference>
<dbReference type="Gene3D" id="3.40.50.10300">
    <property type="entry name" value="CoaB-like"/>
    <property type="match status" value="1"/>
</dbReference>
<comment type="cofactor">
    <cofactor evidence="3">
        <name>FMN</name>
        <dbReference type="ChEBI" id="CHEBI:58210"/>
    </cofactor>
    <text evidence="3">Binds 1 FMN per subunit.</text>
</comment>
<dbReference type="GO" id="GO:0046872">
    <property type="term" value="F:metal ion binding"/>
    <property type="evidence" value="ECO:0007669"/>
    <property type="project" value="UniProtKB-KW"/>
</dbReference>
<keyword evidence="3 4" id="KW-0285">Flavoprotein</keyword>
<dbReference type="InterPro" id="IPR036551">
    <property type="entry name" value="Flavin_trans-like"/>
</dbReference>
<evidence type="ECO:0000259" key="6">
    <source>
        <dbReference type="Pfam" id="PF04127"/>
    </source>
</evidence>
<dbReference type="NCBIfam" id="TIGR00521">
    <property type="entry name" value="coaBC_dfp"/>
    <property type="match status" value="1"/>
</dbReference>
<dbReference type="RefSeq" id="WP_059054351.1">
    <property type="nucleotide sequence ID" value="NZ_LOJF01000009.1"/>
</dbReference>
<comment type="function">
    <text evidence="4">Catalyzes two steps in the biosynthesis of coenzyme A. In the first step cysteine is conjugated to 4'-phosphopantothenate to form 4-phosphopantothenoylcysteine, in the latter compound is decarboxylated to form 4'-phosphopantotheine.</text>
</comment>
<dbReference type="InterPro" id="IPR005252">
    <property type="entry name" value="CoaBC"/>
</dbReference>
<comment type="caution">
    <text evidence="3">Lacks conserved residue(s) required for the propagation of feature annotation.</text>
</comment>
<comment type="pathway">
    <text evidence="3 4">Cofactor biosynthesis; coenzyme A biosynthesis; CoA from (R)-pantothenate: step 2/5.</text>
</comment>
<dbReference type="OrthoDB" id="9802554at2"/>
<keyword evidence="8" id="KW-1185">Reference proteome</keyword>
<dbReference type="Pfam" id="PF04127">
    <property type="entry name" value="DFP"/>
    <property type="match status" value="1"/>
</dbReference>
<keyword evidence="3 4" id="KW-0288">FMN</keyword>
<feature type="region of interest" description="Phosphopantothenoylcysteine decarboxylase" evidence="3">
    <location>
        <begin position="1"/>
        <end position="198"/>
    </location>
</feature>
<dbReference type="PANTHER" id="PTHR14359:SF6">
    <property type="entry name" value="PHOSPHOPANTOTHENOYLCYSTEINE DECARBOXYLASE"/>
    <property type="match status" value="1"/>
</dbReference>
<evidence type="ECO:0000256" key="2">
    <source>
        <dbReference type="ARBA" id="ARBA00023239"/>
    </source>
</evidence>
<organism evidence="7 8">
    <name type="scientific">Tractidigestivibacter scatoligenes</name>
    <name type="common">Olsenella scatoligenes</name>
    <dbReference type="NCBI Taxonomy" id="1299998"/>
    <lineage>
        <taxon>Bacteria</taxon>
        <taxon>Bacillati</taxon>
        <taxon>Actinomycetota</taxon>
        <taxon>Coriobacteriia</taxon>
        <taxon>Coriobacteriales</taxon>
        <taxon>Atopobiaceae</taxon>
        <taxon>Tractidigestivibacter</taxon>
    </lineage>
</organism>
<dbReference type="GO" id="GO:0015941">
    <property type="term" value="P:pantothenate catabolic process"/>
    <property type="evidence" value="ECO:0007669"/>
    <property type="project" value="InterPro"/>
</dbReference>
<proteinExistence type="inferred from homology"/>
<keyword evidence="3" id="KW-0479">Metal-binding</keyword>
<dbReference type="Gene3D" id="3.40.50.1950">
    <property type="entry name" value="Flavin prenyltransferase-like"/>
    <property type="match status" value="1"/>
</dbReference>
<evidence type="ECO:0000313" key="8">
    <source>
        <dbReference type="Proteomes" id="UP000054078"/>
    </source>
</evidence>
<evidence type="ECO:0000259" key="5">
    <source>
        <dbReference type="Pfam" id="PF02441"/>
    </source>
</evidence>